<feature type="compositionally biased region" description="Basic and acidic residues" evidence="10">
    <location>
        <begin position="61"/>
        <end position="76"/>
    </location>
</feature>
<evidence type="ECO:0000256" key="10">
    <source>
        <dbReference type="SAM" id="MobiDB-lite"/>
    </source>
</evidence>
<sequence>MVATPRPWKAPRKQRASALRVRVGGDAPSWARKTALREERQAVAAATAARKAAHGAVAKAERERLQAKAERKEANRLRSAKSQIISNPKTIKKMSKKQLSRLRRE</sequence>
<proteinExistence type="predicted"/>
<dbReference type="GO" id="GO:0005730">
    <property type="term" value="C:nucleolus"/>
    <property type="evidence" value="ECO:0007669"/>
    <property type="project" value="UniProtKB-SubCell"/>
</dbReference>
<evidence type="ECO:0000256" key="5">
    <source>
        <dbReference type="ARBA" id="ARBA00022553"/>
    </source>
</evidence>
<evidence type="ECO:0000256" key="1">
    <source>
        <dbReference type="ARBA" id="ARBA00004286"/>
    </source>
</evidence>
<keyword evidence="12" id="KW-1185">Reference proteome</keyword>
<evidence type="ECO:0000256" key="2">
    <source>
        <dbReference type="ARBA" id="ARBA00004604"/>
    </source>
</evidence>
<dbReference type="EMBL" id="KV918889">
    <property type="protein sequence ID" value="OSX75817.1"/>
    <property type="molecule type" value="Genomic_DNA"/>
</dbReference>
<dbReference type="GO" id="GO:0005694">
    <property type="term" value="C:chromosome"/>
    <property type="evidence" value="ECO:0007669"/>
    <property type="project" value="UniProtKB-SubCell"/>
</dbReference>
<gene>
    <name evidence="11" type="ORF">BU14_0219s0018</name>
</gene>
<protein>
    <recommendedName>
        <fullName evidence="3">Coiled-coil domain-containing protein 86</fullName>
    </recommendedName>
</protein>
<reference evidence="11 12" key="1">
    <citation type="submission" date="2017-03" db="EMBL/GenBank/DDBJ databases">
        <title>WGS assembly of Porphyra umbilicalis.</title>
        <authorList>
            <person name="Brawley S.H."/>
            <person name="Blouin N.A."/>
            <person name="Ficko-Blean E."/>
            <person name="Wheeler G.L."/>
            <person name="Lohr M."/>
            <person name="Goodson H.V."/>
            <person name="Jenkins J.W."/>
            <person name="Blaby-Haas C.E."/>
            <person name="Helliwell K.E."/>
            <person name="Chan C."/>
            <person name="Marriage T."/>
            <person name="Bhattacharya D."/>
            <person name="Klein A.S."/>
            <person name="Badis Y."/>
            <person name="Brodie J."/>
            <person name="Cao Y."/>
            <person name="Collen J."/>
            <person name="Dittami S.M."/>
            <person name="Gachon C.M."/>
            <person name="Green B.R."/>
            <person name="Karpowicz S."/>
            <person name="Kim J.W."/>
            <person name="Kudahl U."/>
            <person name="Lin S."/>
            <person name="Michel G."/>
            <person name="Mittag M."/>
            <person name="Olson B.J."/>
            <person name="Pangilinan J."/>
            <person name="Peng Y."/>
            <person name="Qiu H."/>
            <person name="Shu S."/>
            <person name="Singer J.T."/>
            <person name="Smith A.G."/>
            <person name="Sprecher B.N."/>
            <person name="Wagner V."/>
            <person name="Wang W."/>
            <person name="Wang Z.-Y."/>
            <person name="Yan J."/>
            <person name="Yarish C."/>
            <person name="Zoeuner-Riek S."/>
            <person name="Zhuang Y."/>
            <person name="Zou Y."/>
            <person name="Lindquist E.A."/>
            <person name="Grimwood J."/>
            <person name="Barry K."/>
            <person name="Rokhsar D.S."/>
            <person name="Schmutz J."/>
            <person name="Stiller J.W."/>
            <person name="Grossman A.R."/>
            <person name="Prochnik S.E."/>
        </authorList>
    </citation>
    <scope>NUCLEOTIDE SEQUENCE [LARGE SCALE GENOMIC DNA]</scope>
    <source>
        <strain evidence="11">4086291</strain>
    </source>
</reference>
<keyword evidence="4" id="KW-0158">Chromosome</keyword>
<evidence type="ECO:0000256" key="4">
    <source>
        <dbReference type="ARBA" id="ARBA00022454"/>
    </source>
</evidence>
<keyword evidence="7" id="KW-0175">Coiled coil</keyword>
<evidence type="ECO:0000256" key="6">
    <source>
        <dbReference type="ARBA" id="ARBA00022934"/>
    </source>
</evidence>
<organism evidence="11 12">
    <name type="scientific">Porphyra umbilicalis</name>
    <name type="common">Purple laver</name>
    <name type="synonym">Red alga</name>
    <dbReference type="NCBI Taxonomy" id="2786"/>
    <lineage>
        <taxon>Eukaryota</taxon>
        <taxon>Rhodophyta</taxon>
        <taxon>Bangiophyceae</taxon>
        <taxon>Bangiales</taxon>
        <taxon>Bangiaceae</taxon>
        <taxon>Porphyra</taxon>
    </lineage>
</organism>
<keyword evidence="6" id="KW-0164">Citrullination</keyword>
<dbReference type="AlphaFoldDB" id="A0A1X6P4P0"/>
<evidence type="ECO:0000256" key="3">
    <source>
        <dbReference type="ARBA" id="ARBA00016738"/>
    </source>
</evidence>
<dbReference type="Proteomes" id="UP000218209">
    <property type="component" value="Unassembled WGS sequence"/>
</dbReference>
<dbReference type="PANTHER" id="PTHR13557">
    <property type="entry name" value="COILED-COIL DOMAIN-CONTAINING PROTEIN 86"/>
    <property type="match status" value="1"/>
</dbReference>
<comment type="subcellular location">
    <subcellularLocation>
        <location evidence="1">Chromosome</location>
    </subcellularLocation>
    <subcellularLocation>
        <location evidence="2">Nucleus</location>
        <location evidence="2">Nucleolus</location>
    </subcellularLocation>
</comment>
<evidence type="ECO:0000256" key="9">
    <source>
        <dbReference type="ARBA" id="ARBA00093307"/>
    </source>
</evidence>
<keyword evidence="8" id="KW-0539">Nucleus</keyword>
<feature type="compositionally biased region" description="Basic residues" evidence="10">
    <location>
        <begin position="90"/>
        <end position="105"/>
    </location>
</feature>
<evidence type="ECO:0000256" key="8">
    <source>
        <dbReference type="ARBA" id="ARBA00023242"/>
    </source>
</evidence>
<comment type="function">
    <text evidence="9">Required for proper chromosome segregation during mitosis and error-free mitotic progression.</text>
</comment>
<keyword evidence="5" id="KW-0597">Phosphoprotein</keyword>
<feature type="compositionally biased region" description="Polar residues" evidence="10">
    <location>
        <begin position="80"/>
        <end position="89"/>
    </location>
</feature>
<evidence type="ECO:0000256" key="7">
    <source>
        <dbReference type="ARBA" id="ARBA00023054"/>
    </source>
</evidence>
<dbReference type="InterPro" id="IPR026570">
    <property type="entry name" value="CCDC86"/>
</dbReference>
<dbReference type="PANTHER" id="PTHR13557:SF1">
    <property type="entry name" value="COILED-COIL DOMAIN-CONTAINING PROTEIN 86"/>
    <property type="match status" value="1"/>
</dbReference>
<feature type="region of interest" description="Disordered" evidence="10">
    <location>
        <begin position="61"/>
        <end position="105"/>
    </location>
</feature>
<evidence type="ECO:0000313" key="12">
    <source>
        <dbReference type="Proteomes" id="UP000218209"/>
    </source>
</evidence>
<evidence type="ECO:0000313" key="11">
    <source>
        <dbReference type="EMBL" id="OSX75817.1"/>
    </source>
</evidence>
<name>A0A1X6P4P0_PORUM</name>
<accession>A0A1X6P4P0</accession>